<feature type="transmembrane region" description="Helical" evidence="1">
    <location>
        <begin position="43"/>
        <end position="62"/>
    </location>
</feature>
<dbReference type="EMBL" id="WEGK01000024">
    <property type="protein sequence ID" value="MQY23908.1"/>
    <property type="molecule type" value="Genomic_DNA"/>
</dbReference>
<keyword evidence="1" id="KW-0472">Membrane</keyword>
<keyword evidence="3" id="KW-1185">Reference proteome</keyword>
<organism evidence="2 3">
    <name type="scientific">Nocardia macrotermitis</name>
    <dbReference type="NCBI Taxonomy" id="2585198"/>
    <lineage>
        <taxon>Bacteria</taxon>
        <taxon>Bacillati</taxon>
        <taxon>Actinomycetota</taxon>
        <taxon>Actinomycetes</taxon>
        <taxon>Mycobacteriales</taxon>
        <taxon>Nocardiaceae</taxon>
        <taxon>Nocardia</taxon>
    </lineage>
</organism>
<evidence type="ECO:0000313" key="2">
    <source>
        <dbReference type="EMBL" id="MQY23908.1"/>
    </source>
</evidence>
<evidence type="ECO:0000256" key="1">
    <source>
        <dbReference type="SAM" id="Phobius"/>
    </source>
</evidence>
<protein>
    <recommendedName>
        <fullName evidence="4">DUF1345 domain-containing protein</fullName>
    </recommendedName>
</protein>
<feature type="transmembrane region" description="Helical" evidence="1">
    <location>
        <begin position="74"/>
        <end position="92"/>
    </location>
</feature>
<feature type="transmembrane region" description="Helical" evidence="1">
    <location>
        <begin position="202"/>
        <end position="221"/>
    </location>
</feature>
<reference evidence="2 3" key="1">
    <citation type="submission" date="2019-10" db="EMBL/GenBank/DDBJ databases">
        <title>Nocardia macrotermitis sp. nov. and Nocardia aurantia sp. nov., isolated from the gut of fungus growing-termite Macrotermes natalensis.</title>
        <authorList>
            <person name="Benndorf R."/>
            <person name="Schwitalla J."/>
            <person name="Martin K."/>
            <person name="De Beer W."/>
            <person name="Kaster A.-K."/>
            <person name="Vollmers J."/>
            <person name="Poulsen M."/>
            <person name="Beemelmanns C."/>
        </authorList>
    </citation>
    <scope>NUCLEOTIDE SEQUENCE [LARGE SCALE GENOMIC DNA]</scope>
    <source>
        <strain evidence="2 3">RB20</strain>
    </source>
</reference>
<gene>
    <name evidence="2" type="ORF">NRB20_70410</name>
</gene>
<keyword evidence="1" id="KW-1133">Transmembrane helix</keyword>
<name>A0A7K0DE11_9NOCA</name>
<proteinExistence type="predicted"/>
<dbReference type="AlphaFoldDB" id="A0A7K0DE11"/>
<dbReference type="RefSeq" id="WP_153415644.1">
    <property type="nucleotide sequence ID" value="NZ_WEGK01000024.1"/>
</dbReference>
<sequence length="225" mass="24790">MGDENEVVPAWARRSAGESRVAASVAVLVVIGLQWVLPDRLTMRPGVLIPGLALVLLVVLIVANPVRIDREARWLRWAGLTLSGLLSVTTVWSAYRLVEGLIDGKLSDSPGVLLSSGAEVWLTNVLVFALWYWEFDRGGPAARAHGRKKHPDLLFPQMQLGKLADRNWEPEFVDYLYLAFTNATAFSPTDVMPLSRWAKMMMAVQAGISFVTGILVIARAVNVLK</sequence>
<keyword evidence="1" id="KW-0812">Transmembrane</keyword>
<evidence type="ECO:0000313" key="3">
    <source>
        <dbReference type="Proteomes" id="UP000438448"/>
    </source>
</evidence>
<dbReference type="Proteomes" id="UP000438448">
    <property type="component" value="Unassembled WGS sequence"/>
</dbReference>
<evidence type="ECO:0008006" key="4">
    <source>
        <dbReference type="Google" id="ProtNLM"/>
    </source>
</evidence>
<dbReference type="OrthoDB" id="5402524at2"/>
<feature type="transmembrane region" description="Helical" evidence="1">
    <location>
        <begin position="21"/>
        <end position="37"/>
    </location>
</feature>
<feature type="transmembrane region" description="Helical" evidence="1">
    <location>
        <begin position="112"/>
        <end position="133"/>
    </location>
</feature>
<accession>A0A7K0DE11</accession>
<comment type="caution">
    <text evidence="2">The sequence shown here is derived from an EMBL/GenBank/DDBJ whole genome shotgun (WGS) entry which is preliminary data.</text>
</comment>